<reference evidence="1 2" key="1">
    <citation type="journal article" date="2023" name="Plants (Basel)">
        <title>Bridging the Gap: Combining Genomics and Transcriptomics Approaches to Understand Stylosanthes scabra, an Orphan Legume from the Brazilian Caatinga.</title>
        <authorList>
            <person name="Ferreira-Neto J.R.C."/>
            <person name="da Silva M.D."/>
            <person name="Binneck E."/>
            <person name="de Melo N.F."/>
            <person name="da Silva R.H."/>
            <person name="de Melo A.L.T.M."/>
            <person name="Pandolfi V."/>
            <person name="Bustamante F.O."/>
            <person name="Brasileiro-Vidal A.C."/>
            <person name="Benko-Iseppon A.M."/>
        </authorList>
    </citation>
    <scope>NUCLEOTIDE SEQUENCE [LARGE SCALE GENOMIC DNA]</scope>
    <source>
        <tissue evidence="1">Leaves</tissue>
    </source>
</reference>
<proteinExistence type="predicted"/>
<protein>
    <submittedName>
        <fullName evidence="1">Uncharacterized protein</fullName>
    </submittedName>
</protein>
<organism evidence="1 2">
    <name type="scientific">Stylosanthes scabra</name>
    <dbReference type="NCBI Taxonomy" id="79078"/>
    <lineage>
        <taxon>Eukaryota</taxon>
        <taxon>Viridiplantae</taxon>
        <taxon>Streptophyta</taxon>
        <taxon>Embryophyta</taxon>
        <taxon>Tracheophyta</taxon>
        <taxon>Spermatophyta</taxon>
        <taxon>Magnoliopsida</taxon>
        <taxon>eudicotyledons</taxon>
        <taxon>Gunneridae</taxon>
        <taxon>Pentapetalae</taxon>
        <taxon>rosids</taxon>
        <taxon>fabids</taxon>
        <taxon>Fabales</taxon>
        <taxon>Fabaceae</taxon>
        <taxon>Papilionoideae</taxon>
        <taxon>50 kb inversion clade</taxon>
        <taxon>dalbergioids sensu lato</taxon>
        <taxon>Dalbergieae</taxon>
        <taxon>Pterocarpus clade</taxon>
        <taxon>Stylosanthes</taxon>
    </lineage>
</organism>
<keyword evidence="2" id="KW-1185">Reference proteome</keyword>
<evidence type="ECO:0000313" key="2">
    <source>
        <dbReference type="Proteomes" id="UP001341840"/>
    </source>
</evidence>
<sequence>MKASIKMENYICTHVHREIRAQNSPNVVCETPFVEGVRGYGFLLVNYSPLISNEVSEMPPHEEEERSDETLYRMNPEVFRGGNNVVDCSGVDEGVSSKG</sequence>
<accession>A0ABU6USD7</accession>
<comment type="caution">
    <text evidence="1">The sequence shown here is derived from an EMBL/GenBank/DDBJ whole genome shotgun (WGS) entry which is preliminary data.</text>
</comment>
<gene>
    <name evidence="1" type="ORF">PIB30_075665</name>
</gene>
<name>A0ABU6USD7_9FABA</name>
<dbReference type="Proteomes" id="UP001341840">
    <property type="component" value="Unassembled WGS sequence"/>
</dbReference>
<dbReference type="EMBL" id="JASCZI010121800">
    <property type="protein sequence ID" value="MED6162986.1"/>
    <property type="molecule type" value="Genomic_DNA"/>
</dbReference>
<evidence type="ECO:0000313" key="1">
    <source>
        <dbReference type="EMBL" id="MED6162986.1"/>
    </source>
</evidence>